<dbReference type="EMBL" id="BAABME010011555">
    <property type="protein sequence ID" value="GAA0183954.1"/>
    <property type="molecule type" value="Genomic_DNA"/>
</dbReference>
<name>A0AAV3RR63_LITER</name>
<organism evidence="1 2">
    <name type="scientific">Lithospermum erythrorhizon</name>
    <name type="common">Purple gromwell</name>
    <name type="synonym">Lithospermum officinale var. erythrorhizon</name>
    <dbReference type="NCBI Taxonomy" id="34254"/>
    <lineage>
        <taxon>Eukaryota</taxon>
        <taxon>Viridiplantae</taxon>
        <taxon>Streptophyta</taxon>
        <taxon>Embryophyta</taxon>
        <taxon>Tracheophyta</taxon>
        <taxon>Spermatophyta</taxon>
        <taxon>Magnoliopsida</taxon>
        <taxon>eudicotyledons</taxon>
        <taxon>Gunneridae</taxon>
        <taxon>Pentapetalae</taxon>
        <taxon>asterids</taxon>
        <taxon>lamiids</taxon>
        <taxon>Boraginales</taxon>
        <taxon>Boraginaceae</taxon>
        <taxon>Boraginoideae</taxon>
        <taxon>Lithospermeae</taxon>
        <taxon>Lithospermum</taxon>
    </lineage>
</organism>
<evidence type="ECO:0000313" key="1">
    <source>
        <dbReference type="EMBL" id="GAA0183954.1"/>
    </source>
</evidence>
<protein>
    <recommendedName>
        <fullName evidence="3">Reverse transcriptase domain-containing protein</fullName>
    </recommendedName>
</protein>
<dbReference type="PANTHER" id="PTHR33116">
    <property type="entry name" value="REVERSE TRANSCRIPTASE ZINC-BINDING DOMAIN-CONTAINING PROTEIN-RELATED-RELATED"/>
    <property type="match status" value="1"/>
</dbReference>
<reference evidence="1 2" key="1">
    <citation type="submission" date="2024-01" db="EMBL/GenBank/DDBJ databases">
        <title>The complete chloroplast genome sequence of Lithospermum erythrorhizon: insights into the phylogenetic relationship among Boraginaceae species and the maternal lineages of purple gromwells.</title>
        <authorList>
            <person name="Okada T."/>
            <person name="Watanabe K."/>
        </authorList>
    </citation>
    <scope>NUCLEOTIDE SEQUENCE [LARGE SCALE GENOMIC DNA]</scope>
</reference>
<dbReference type="PANTHER" id="PTHR33116:SF78">
    <property type="entry name" value="OS12G0587133 PROTEIN"/>
    <property type="match status" value="1"/>
</dbReference>
<evidence type="ECO:0000313" key="2">
    <source>
        <dbReference type="Proteomes" id="UP001454036"/>
    </source>
</evidence>
<dbReference type="Proteomes" id="UP001454036">
    <property type="component" value="Unassembled WGS sequence"/>
</dbReference>
<proteinExistence type="predicted"/>
<comment type="caution">
    <text evidence="1">The sequence shown here is derived from an EMBL/GenBank/DDBJ whole genome shotgun (WGS) entry which is preliminary data.</text>
</comment>
<accession>A0AAV3RR63</accession>
<keyword evidence="2" id="KW-1185">Reference proteome</keyword>
<evidence type="ECO:0008006" key="3">
    <source>
        <dbReference type="Google" id="ProtNLM"/>
    </source>
</evidence>
<gene>
    <name evidence="1" type="ORF">LIER_31278</name>
</gene>
<sequence length="98" mass="10849">MSYFSELFNFADDLFIMCGESDGSMKTVREVLEEFGKCSGLKHNLANSSCYFAGVAEVKEAKLSNIVGIPVSALHVRYLGIPLTTRQISNHDCRVLVE</sequence>
<dbReference type="AlphaFoldDB" id="A0AAV3RR63"/>